<keyword evidence="5" id="KW-1185">Reference proteome</keyword>
<dbReference type="OrthoDB" id="3042177at2759"/>
<gene>
    <name evidence="4" type="ORF">MSAN_00128400</name>
    <name evidence="3" type="ORF">MSAN_02139300</name>
</gene>
<name>A0A8H6XHK4_9AGAR</name>
<accession>A0A8H6XHK4</accession>
<dbReference type="Proteomes" id="UP000623467">
    <property type="component" value="Unassembled WGS sequence"/>
</dbReference>
<keyword evidence="2" id="KW-1133">Transmembrane helix</keyword>
<evidence type="ECO:0000256" key="2">
    <source>
        <dbReference type="SAM" id="Phobius"/>
    </source>
</evidence>
<comment type="caution">
    <text evidence="3">The sequence shown here is derived from an EMBL/GenBank/DDBJ whole genome shotgun (WGS) entry which is preliminary data.</text>
</comment>
<feature type="transmembrane region" description="Helical" evidence="2">
    <location>
        <begin position="115"/>
        <end position="132"/>
    </location>
</feature>
<organism evidence="3 5">
    <name type="scientific">Mycena sanguinolenta</name>
    <dbReference type="NCBI Taxonomy" id="230812"/>
    <lineage>
        <taxon>Eukaryota</taxon>
        <taxon>Fungi</taxon>
        <taxon>Dikarya</taxon>
        <taxon>Basidiomycota</taxon>
        <taxon>Agaricomycotina</taxon>
        <taxon>Agaricomycetes</taxon>
        <taxon>Agaricomycetidae</taxon>
        <taxon>Agaricales</taxon>
        <taxon>Marasmiineae</taxon>
        <taxon>Mycenaceae</taxon>
        <taxon>Mycena</taxon>
    </lineage>
</organism>
<reference evidence="3" key="1">
    <citation type="submission" date="2020-05" db="EMBL/GenBank/DDBJ databases">
        <title>Mycena genomes resolve the evolution of fungal bioluminescence.</title>
        <authorList>
            <person name="Tsai I.J."/>
        </authorList>
    </citation>
    <scope>NUCLEOTIDE SEQUENCE</scope>
    <source>
        <strain evidence="3">160909Yilan</strain>
    </source>
</reference>
<dbReference type="EMBL" id="JACAZH010000001">
    <property type="protein sequence ID" value="KAF7377096.1"/>
    <property type="molecule type" value="Genomic_DNA"/>
</dbReference>
<evidence type="ECO:0000313" key="4">
    <source>
        <dbReference type="EMBL" id="KAF7377096.1"/>
    </source>
</evidence>
<sequence>MGSEHSEFHQAKGFDPDSQDLIRHLGWPLYQLTGGIDVPSACDMDSGMVYASDDESEHLPTSDIDVDGGVPDPEDDNHDSVHKDCAMSECVEILNCHPADAVQDGAAALSAMFKFLIYLQVVLFLFLRFSLLDDHI</sequence>
<keyword evidence="2" id="KW-0472">Membrane</keyword>
<feature type="region of interest" description="Disordered" evidence="1">
    <location>
        <begin position="53"/>
        <end position="81"/>
    </location>
</feature>
<proteinExistence type="predicted"/>
<evidence type="ECO:0000256" key="1">
    <source>
        <dbReference type="SAM" id="MobiDB-lite"/>
    </source>
</evidence>
<dbReference type="EMBL" id="JACAZH010000030">
    <property type="protein sequence ID" value="KAF7340671.1"/>
    <property type="molecule type" value="Genomic_DNA"/>
</dbReference>
<protein>
    <submittedName>
        <fullName evidence="3">Uncharacterized protein</fullName>
    </submittedName>
</protein>
<dbReference type="AlphaFoldDB" id="A0A8H6XHK4"/>
<evidence type="ECO:0000313" key="3">
    <source>
        <dbReference type="EMBL" id="KAF7340671.1"/>
    </source>
</evidence>
<keyword evidence="2" id="KW-0812">Transmembrane</keyword>
<evidence type="ECO:0000313" key="5">
    <source>
        <dbReference type="Proteomes" id="UP000623467"/>
    </source>
</evidence>